<dbReference type="RefSeq" id="WP_085079181.1">
    <property type="nucleotide sequence ID" value="NZ_JACKRZ010000369.1"/>
</dbReference>
<keyword evidence="1" id="KW-1133">Transmembrane helix</keyword>
<sequence>MPHTAQIVYTSIWGSVVLAFAVYAAILLVRRRDPLLALLLVGGAVAYFNEPIDDLLGLVWHPRPGQWVALDTFGPVPVWGVFVYMALFGGIPYLMLQALKRGVSATQVWTWIGVFWLADIAVEIPALASGMYQYYGDPPMKVFGLPLYWFAINIGGPLETAVLLLVAGSFLTGWRMLLLVLIPMVLDAAASVGMGWPIFSALHAETNLFVKYLAALATIAMAVTLLAITIRFAAGKSQAMSVRGADQGHRLTVGSAVPG</sequence>
<evidence type="ECO:0000313" key="2">
    <source>
        <dbReference type="EMBL" id="ORW23310.1"/>
    </source>
</evidence>
<proteinExistence type="predicted"/>
<evidence type="ECO:0008006" key="4">
    <source>
        <dbReference type="Google" id="ProtNLM"/>
    </source>
</evidence>
<feature type="transmembrane region" description="Helical" evidence="1">
    <location>
        <begin position="72"/>
        <end position="96"/>
    </location>
</feature>
<protein>
    <recommendedName>
        <fullName evidence="4">Carotenoid biosynthesis protein</fullName>
    </recommendedName>
</protein>
<feature type="transmembrane region" description="Helical" evidence="1">
    <location>
        <begin position="148"/>
        <end position="171"/>
    </location>
</feature>
<keyword evidence="3" id="KW-1185">Reference proteome</keyword>
<evidence type="ECO:0000313" key="3">
    <source>
        <dbReference type="Proteomes" id="UP000193529"/>
    </source>
</evidence>
<keyword evidence="1" id="KW-0812">Transmembrane</keyword>
<evidence type="ECO:0000256" key="1">
    <source>
        <dbReference type="SAM" id="Phobius"/>
    </source>
</evidence>
<keyword evidence="1" id="KW-0472">Membrane</keyword>
<feature type="transmembrane region" description="Helical" evidence="1">
    <location>
        <begin position="212"/>
        <end position="234"/>
    </location>
</feature>
<accession>A0A1X1ZJ03</accession>
<feature type="transmembrane region" description="Helical" evidence="1">
    <location>
        <begin position="108"/>
        <end position="128"/>
    </location>
</feature>
<dbReference type="AlphaFoldDB" id="A0A1X1ZJ03"/>
<name>A0A1X1ZJ03_9MYCO</name>
<dbReference type="EMBL" id="LQPJ01000109">
    <property type="protein sequence ID" value="ORW23310.1"/>
    <property type="molecule type" value="Genomic_DNA"/>
</dbReference>
<organism evidence="2 3">
    <name type="scientific">Mycobacterium palustre</name>
    <dbReference type="NCBI Taxonomy" id="153971"/>
    <lineage>
        <taxon>Bacteria</taxon>
        <taxon>Bacillati</taxon>
        <taxon>Actinomycetota</taxon>
        <taxon>Actinomycetes</taxon>
        <taxon>Mycobacteriales</taxon>
        <taxon>Mycobacteriaceae</taxon>
        <taxon>Mycobacterium</taxon>
        <taxon>Mycobacterium simiae complex</taxon>
    </lineage>
</organism>
<dbReference type="Proteomes" id="UP000193529">
    <property type="component" value="Unassembled WGS sequence"/>
</dbReference>
<feature type="transmembrane region" description="Helical" evidence="1">
    <location>
        <begin position="6"/>
        <end position="28"/>
    </location>
</feature>
<gene>
    <name evidence="2" type="ORF">AWC19_12190</name>
</gene>
<dbReference type="OrthoDB" id="4684431at2"/>
<reference evidence="2 3" key="1">
    <citation type="submission" date="2016-01" db="EMBL/GenBank/DDBJ databases">
        <title>The new phylogeny of the genus Mycobacterium.</title>
        <authorList>
            <person name="Tarcisio F."/>
            <person name="Conor M."/>
            <person name="Antonella G."/>
            <person name="Elisabetta G."/>
            <person name="Giulia F.S."/>
            <person name="Sara T."/>
            <person name="Anna F."/>
            <person name="Clotilde B."/>
            <person name="Roberto B."/>
            <person name="Veronica D.S."/>
            <person name="Fabio R."/>
            <person name="Monica P."/>
            <person name="Olivier J."/>
            <person name="Enrico T."/>
            <person name="Nicola S."/>
        </authorList>
    </citation>
    <scope>NUCLEOTIDE SEQUENCE [LARGE SCALE GENOMIC DNA]</scope>
    <source>
        <strain evidence="2 3">DSM 44572</strain>
    </source>
</reference>
<feature type="transmembrane region" description="Helical" evidence="1">
    <location>
        <begin position="178"/>
        <end position="200"/>
    </location>
</feature>
<comment type="caution">
    <text evidence="2">The sequence shown here is derived from an EMBL/GenBank/DDBJ whole genome shotgun (WGS) entry which is preliminary data.</text>
</comment>